<reference evidence="2" key="1">
    <citation type="submission" date="2020-08" db="EMBL/GenBank/DDBJ databases">
        <title>Genome sequencing and assembly of the red palm weevil Rhynchophorus ferrugineus.</title>
        <authorList>
            <person name="Dias G.B."/>
            <person name="Bergman C.M."/>
            <person name="Manee M."/>
        </authorList>
    </citation>
    <scope>NUCLEOTIDE SEQUENCE</scope>
    <source>
        <strain evidence="2">AA-2017</strain>
        <tissue evidence="2">Whole larva</tissue>
    </source>
</reference>
<dbReference type="AlphaFoldDB" id="A0A834IL44"/>
<proteinExistence type="predicted"/>
<keyword evidence="3" id="KW-1185">Reference proteome</keyword>
<dbReference type="EMBL" id="JAACXV010000325">
    <property type="protein sequence ID" value="KAF7280028.1"/>
    <property type="molecule type" value="Genomic_DNA"/>
</dbReference>
<feature type="transmembrane region" description="Helical" evidence="1">
    <location>
        <begin position="46"/>
        <end position="67"/>
    </location>
</feature>
<evidence type="ECO:0000256" key="1">
    <source>
        <dbReference type="SAM" id="Phobius"/>
    </source>
</evidence>
<name>A0A834IL44_RHYFE</name>
<sequence>MYCSNFTKIQIQIVEHNITQSYSYRKKNSTSIQTLNSVQTATSFTYFYILLFLFIVLIIHLVAFLLYRYNGRKQTVQLEEDDLPMVAQSHN</sequence>
<organism evidence="2 3">
    <name type="scientific">Rhynchophorus ferrugineus</name>
    <name type="common">Red palm weevil</name>
    <name type="synonym">Curculio ferrugineus</name>
    <dbReference type="NCBI Taxonomy" id="354439"/>
    <lineage>
        <taxon>Eukaryota</taxon>
        <taxon>Metazoa</taxon>
        <taxon>Ecdysozoa</taxon>
        <taxon>Arthropoda</taxon>
        <taxon>Hexapoda</taxon>
        <taxon>Insecta</taxon>
        <taxon>Pterygota</taxon>
        <taxon>Neoptera</taxon>
        <taxon>Endopterygota</taxon>
        <taxon>Coleoptera</taxon>
        <taxon>Polyphaga</taxon>
        <taxon>Cucujiformia</taxon>
        <taxon>Curculionidae</taxon>
        <taxon>Dryophthorinae</taxon>
        <taxon>Rhynchophorus</taxon>
    </lineage>
</organism>
<protein>
    <submittedName>
        <fullName evidence="2">Uncharacterized protein</fullName>
    </submittedName>
</protein>
<keyword evidence="1" id="KW-1133">Transmembrane helix</keyword>
<gene>
    <name evidence="2" type="ORF">GWI33_006460</name>
</gene>
<comment type="caution">
    <text evidence="2">The sequence shown here is derived from an EMBL/GenBank/DDBJ whole genome shotgun (WGS) entry which is preliminary data.</text>
</comment>
<evidence type="ECO:0000313" key="3">
    <source>
        <dbReference type="Proteomes" id="UP000625711"/>
    </source>
</evidence>
<keyword evidence="1" id="KW-0472">Membrane</keyword>
<evidence type="ECO:0000313" key="2">
    <source>
        <dbReference type="EMBL" id="KAF7280028.1"/>
    </source>
</evidence>
<dbReference type="Proteomes" id="UP000625711">
    <property type="component" value="Unassembled WGS sequence"/>
</dbReference>
<keyword evidence="1" id="KW-0812">Transmembrane</keyword>
<accession>A0A834IL44</accession>